<name>A0A1J8Q730_9AGAM</name>
<keyword evidence="2" id="KW-1133">Transmembrane helix</keyword>
<dbReference type="Proteomes" id="UP000183567">
    <property type="component" value="Unassembled WGS sequence"/>
</dbReference>
<protein>
    <submittedName>
        <fullName evidence="3">Uncharacterized protein</fullName>
    </submittedName>
</protein>
<keyword evidence="2" id="KW-0812">Transmembrane</keyword>
<reference evidence="3 4" key="1">
    <citation type="submission" date="2016-03" db="EMBL/GenBank/DDBJ databases">
        <title>Comparative genomics of the ectomycorrhizal sister species Rhizopogon vinicolor and Rhizopogon vesiculosus (Basidiomycota: Boletales) reveals a divergence of the mating type B locus.</title>
        <authorList>
            <person name="Mujic A.B."/>
            <person name="Kuo A."/>
            <person name="Tritt A."/>
            <person name="Lipzen A."/>
            <person name="Chen C."/>
            <person name="Johnson J."/>
            <person name="Sharma A."/>
            <person name="Barry K."/>
            <person name="Grigoriev I.V."/>
            <person name="Spatafora J.W."/>
        </authorList>
    </citation>
    <scope>NUCLEOTIDE SEQUENCE [LARGE SCALE GENOMIC DNA]</scope>
    <source>
        <strain evidence="3 4">AM-OR11-056</strain>
    </source>
</reference>
<dbReference type="OrthoDB" id="2676724at2759"/>
<feature type="region of interest" description="Disordered" evidence="1">
    <location>
        <begin position="188"/>
        <end position="218"/>
    </location>
</feature>
<keyword evidence="2" id="KW-0472">Membrane</keyword>
<feature type="compositionally biased region" description="Low complexity" evidence="1">
    <location>
        <begin position="559"/>
        <end position="569"/>
    </location>
</feature>
<proteinExistence type="predicted"/>
<dbReference type="EMBL" id="LVVM01002901">
    <property type="protein sequence ID" value="OJA15763.1"/>
    <property type="molecule type" value="Genomic_DNA"/>
</dbReference>
<evidence type="ECO:0000313" key="3">
    <source>
        <dbReference type="EMBL" id="OJA15763.1"/>
    </source>
</evidence>
<comment type="caution">
    <text evidence="3">The sequence shown here is derived from an EMBL/GenBank/DDBJ whole genome shotgun (WGS) entry which is preliminary data.</text>
</comment>
<dbReference type="AlphaFoldDB" id="A0A1J8Q730"/>
<sequence length="608" mass="63732">MTPPHTHFKYLFRKHMLLKSRHSLDHAEARHSSTECIGQVPEGSNSRFNQGLQPPEPSSVSCVDCTSPRSGSSCFSNEQATHAADASFERGELEPGALLARRPTEDRYDVGTIPVSLPSLPLPLPSLPIEIPSLPIPHVSSFVHYSSPALPPTQTSTSIFISPVLSAISSTSISLTTSASLKSATTSLASSGELPSNGTSLSSMITSPTGNTPLASSKGMSSIGTSLSSVITSPSHTVFSLTAPIATSTRSSRTTSNPLLTTNKANYNSTSSLISSTSDAYSSSPSNSCVTSADGTSGCSAVAGGYPYSSFTLSQSLNSCADCSTPSSVSEYSLGIAHVSQAITTTAAITTSLLPILSLYSSTSTPVVSGGMPRSTSADAVSSPPAMGAIAGGTIGAIALLGILIYIVMWCRNRKMLAITPFDVTPTAGPTPVWSRNLNYGRRVGAGADAGVVRPNSTASSFIQYSDACLAEFESRSGFMTADLTPSASFMPMPMSDEDEDDRHASASTVARRYRACELEKLYPSPRVRYDSGDVRGTGRYDSTGGENWVEQLVTASCSSSPEPSEELPAYPCSAKSLKSTSREADRGRDGHFVFRSSFPSLPETMDL</sequence>
<feature type="compositionally biased region" description="Polar residues" evidence="1">
    <location>
        <begin position="42"/>
        <end position="52"/>
    </location>
</feature>
<evidence type="ECO:0000256" key="1">
    <source>
        <dbReference type="SAM" id="MobiDB-lite"/>
    </source>
</evidence>
<organism evidence="3 4">
    <name type="scientific">Rhizopogon vesiculosus</name>
    <dbReference type="NCBI Taxonomy" id="180088"/>
    <lineage>
        <taxon>Eukaryota</taxon>
        <taxon>Fungi</taxon>
        <taxon>Dikarya</taxon>
        <taxon>Basidiomycota</taxon>
        <taxon>Agaricomycotina</taxon>
        <taxon>Agaricomycetes</taxon>
        <taxon>Agaricomycetidae</taxon>
        <taxon>Boletales</taxon>
        <taxon>Suillineae</taxon>
        <taxon>Rhizopogonaceae</taxon>
        <taxon>Rhizopogon</taxon>
    </lineage>
</organism>
<evidence type="ECO:0000256" key="2">
    <source>
        <dbReference type="SAM" id="Phobius"/>
    </source>
</evidence>
<feature type="region of interest" description="Disordered" evidence="1">
    <location>
        <begin position="37"/>
        <end position="60"/>
    </location>
</feature>
<feature type="transmembrane region" description="Helical" evidence="2">
    <location>
        <begin position="386"/>
        <end position="409"/>
    </location>
</feature>
<feature type="compositionally biased region" description="Polar residues" evidence="1">
    <location>
        <begin position="193"/>
        <end position="218"/>
    </location>
</feature>
<gene>
    <name evidence="3" type="ORF">AZE42_05341</name>
</gene>
<accession>A0A1J8Q730</accession>
<evidence type="ECO:0000313" key="4">
    <source>
        <dbReference type="Proteomes" id="UP000183567"/>
    </source>
</evidence>
<feature type="region of interest" description="Disordered" evidence="1">
    <location>
        <begin position="559"/>
        <end position="589"/>
    </location>
</feature>
<keyword evidence="4" id="KW-1185">Reference proteome</keyword>